<proteinExistence type="predicted"/>
<reference evidence="1" key="1">
    <citation type="submission" date="2016-09" db="EMBL/GenBank/DDBJ databases">
        <title>Whole genome sequencing of Salmonella enterica.</title>
        <authorList>
            <person name="Bell R."/>
        </authorList>
    </citation>
    <scope>NUCLEOTIDE SEQUENCE [LARGE SCALE GENOMIC DNA]</scope>
    <source>
        <strain evidence="1">CFSAN044978</strain>
    </source>
</reference>
<name>A0A1S0ZAS1_SALET</name>
<dbReference type="RefSeq" id="WP_001013571.1">
    <property type="nucleotide sequence ID" value="NZ_QWDP01000019.1"/>
</dbReference>
<accession>A0A1S0ZAS1</accession>
<gene>
    <name evidence="1" type="ORF">A7T00_31845</name>
</gene>
<sequence>MNGKNDALENFTWCTLVALNIARIDNKIHSSFSEHIFIFNWLVVAKKSKLFSKLVAQDIDWLLMEGRSKGVNANLKFKIEYLRSVCCKKLVSQSVLFKFTRAFENLKLMGWESYFISLGKWNALLNAEINTPGNFIYISEQKVRECFDKNGALLCQLKLRVCGDVQTAEQVFNDNGLILDIEQNTELNQTFFVLRPEKNTMTYEDLP</sequence>
<protein>
    <recommendedName>
        <fullName evidence="2">DUF2913 family protein</fullName>
    </recommendedName>
</protein>
<dbReference type="Pfam" id="PF11140">
    <property type="entry name" value="DUF2913"/>
    <property type="match status" value="1"/>
</dbReference>
<evidence type="ECO:0008006" key="2">
    <source>
        <dbReference type="Google" id="ProtNLM"/>
    </source>
</evidence>
<organism evidence="1">
    <name type="scientific">Salmonella enterica subsp. enterica serovar Saintpaul</name>
    <dbReference type="NCBI Taxonomy" id="90105"/>
    <lineage>
        <taxon>Bacteria</taxon>
        <taxon>Pseudomonadati</taxon>
        <taxon>Pseudomonadota</taxon>
        <taxon>Gammaproteobacteria</taxon>
        <taxon>Enterobacterales</taxon>
        <taxon>Enterobacteriaceae</taxon>
        <taxon>Salmonella</taxon>
    </lineage>
</organism>
<dbReference type="AlphaFoldDB" id="A0A1S0ZAS1"/>
<dbReference type="InterPro" id="IPR021316">
    <property type="entry name" value="DUF2913"/>
</dbReference>
<dbReference type="EMBL" id="MLZC01000034">
    <property type="protein sequence ID" value="OHG57771.1"/>
    <property type="molecule type" value="Genomic_DNA"/>
</dbReference>
<comment type="caution">
    <text evidence="1">The sequence shown here is derived from an EMBL/GenBank/DDBJ whole genome shotgun (WGS) entry which is preliminary data.</text>
</comment>
<evidence type="ECO:0000313" key="1">
    <source>
        <dbReference type="EMBL" id="OHG57771.1"/>
    </source>
</evidence>